<accession>A0A0G4PNI7</accession>
<sequence>MIMDGDLSCETTIKHAVVDLHVGLNPKSSAATSRDGLRDRSTVEMHSLRKLPEVTNSITLGRLHVHGIVYDPETEKPYRVSEGEQNH</sequence>
<evidence type="ECO:0000313" key="1">
    <source>
        <dbReference type="EMBL" id="CRL27738.1"/>
    </source>
</evidence>
<protein>
    <submittedName>
        <fullName evidence="1">Str. FM013</fullName>
    </submittedName>
</protein>
<dbReference type="STRING" id="1429867.A0A0G4PNI7"/>
<proteinExistence type="predicted"/>
<name>A0A0G4PNI7_PENC3</name>
<organism evidence="1 2">
    <name type="scientific">Penicillium camemberti (strain FM 013)</name>
    <dbReference type="NCBI Taxonomy" id="1429867"/>
    <lineage>
        <taxon>Eukaryota</taxon>
        <taxon>Fungi</taxon>
        <taxon>Dikarya</taxon>
        <taxon>Ascomycota</taxon>
        <taxon>Pezizomycotina</taxon>
        <taxon>Eurotiomycetes</taxon>
        <taxon>Eurotiomycetidae</taxon>
        <taxon>Eurotiales</taxon>
        <taxon>Aspergillaceae</taxon>
        <taxon>Penicillium</taxon>
    </lineage>
</organism>
<evidence type="ECO:0000313" key="2">
    <source>
        <dbReference type="Proteomes" id="UP000053732"/>
    </source>
</evidence>
<dbReference type="EMBL" id="HG793156">
    <property type="protein sequence ID" value="CRL27738.1"/>
    <property type="molecule type" value="Genomic_DNA"/>
</dbReference>
<reference evidence="1 2" key="1">
    <citation type="journal article" date="2014" name="Nat. Commun.">
        <title>Multiple recent horizontal transfers of a large genomic region in cheese making fungi.</title>
        <authorList>
            <person name="Cheeseman K."/>
            <person name="Ropars J."/>
            <person name="Renault P."/>
            <person name="Dupont J."/>
            <person name="Gouzy J."/>
            <person name="Branca A."/>
            <person name="Abraham A.L."/>
            <person name="Ceppi M."/>
            <person name="Conseiller E."/>
            <person name="Debuchy R."/>
            <person name="Malagnac F."/>
            <person name="Goarin A."/>
            <person name="Silar P."/>
            <person name="Lacoste S."/>
            <person name="Sallet E."/>
            <person name="Bensimon A."/>
            <person name="Giraud T."/>
            <person name="Brygoo Y."/>
        </authorList>
    </citation>
    <scope>NUCLEOTIDE SEQUENCE [LARGE SCALE GENOMIC DNA]</scope>
    <source>
        <strain evidence="2">FM 013</strain>
    </source>
</reference>
<keyword evidence="2" id="KW-1185">Reference proteome</keyword>
<gene>
    <name evidence="1" type="ORF">PCAMFM013_S023g000196</name>
</gene>
<dbReference type="AlphaFoldDB" id="A0A0G4PNI7"/>
<dbReference type="Proteomes" id="UP000053732">
    <property type="component" value="Unassembled WGS sequence"/>
</dbReference>